<gene>
    <name evidence="1" type="ORF">Np150310_199</name>
</gene>
<evidence type="ECO:0000313" key="2">
    <source>
        <dbReference type="Proteomes" id="UP000224341"/>
    </source>
</evidence>
<dbReference type="Proteomes" id="UP000224341">
    <property type="component" value="Segment"/>
</dbReference>
<name>A0A1D7SPJ0_9CAUD</name>
<reference evidence="1 2" key="1">
    <citation type="journal article" date="2016" name="Environ. Microbiol.">
        <title>Genomic diversification of marine cyanophages into stable ecotypes.</title>
        <authorList>
            <person name="Marston M.F."/>
            <person name="Martiny J.B."/>
        </authorList>
    </citation>
    <scope>NUCLEOTIDE SEQUENCE [LARGE SCALE GENOMIC DNA]</scope>
    <source>
        <strain evidence="1">Np_15_0310</strain>
    </source>
</reference>
<protein>
    <submittedName>
        <fullName evidence="1">Uncharacterized protein</fullName>
    </submittedName>
</protein>
<evidence type="ECO:0000313" key="1">
    <source>
        <dbReference type="EMBL" id="AOO15472.1"/>
    </source>
</evidence>
<organism evidence="1 2">
    <name type="scientific">Cyanophage S-RIM12</name>
    <dbReference type="NCBI Taxonomy" id="1278402"/>
    <lineage>
        <taxon>Viruses</taxon>
        <taxon>Duplodnaviria</taxon>
        <taxon>Heunggongvirae</taxon>
        <taxon>Uroviricota</taxon>
        <taxon>Caudoviricetes</taxon>
        <taxon>Pantevenvirales</taxon>
        <taxon>Kyanoviridae</taxon>
        <taxon>Brizovirus</taxon>
        <taxon>Brizovirus syn33</taxon>
    </lineage>
</organism>
<dbReference type="EMBL" id="KX349308">
    <property type="protein sequence ID" value="AOO15472.1"/>
    <property type="molecule type" value="Genomic_DNA"/>
</dbReference>
<sequence>MTYEAEVQFKFDATYTPTYSGGNITDDYIPEEHYLITAPAADLNAKQYFKLFEKFMLCVGMSPSAIRSGAMSLVFNDMVLEEEQRKVCDEYELTMDEDLNKKFEEWKIRDEECAKLRSNYKNNFGSEPKIKGDWEQHGDVN</sequence>
<proteinExistence type="predicted"/>
<accession>A0A1D7SPJ0</accession>